<dbReference type="InterPro" id="IPR002698">
    <property type="entry name" value="FTHF_cligase"/>
</dbReference>
<dbReference type="GO" id="GO:0005524">
    <property type="term" value="F:ATP binding"/>
    <property type="evidence" value="ECO:0007669"/>
    <property type="project" value="UniProtKB-KW"/>
</dbReference>
<dbReference type="EC" id="6.3.3.2" evidence="5"/>
<comment type="cofactor">
    <cofactor evidence="5">
        <name>Mg(2+)</name>
        <dbReference type="ChEBI" id="CHEBI:18420"/>
    </cofactor>
</comment>
<dbReference type="OrthoDB" id="9801938at2"/>
<evidence type="ECO:0000313" key="6">
    <source>
        <dbReference type="EMBL" id="PYF75768.1"/>
    </source>
</evidence>
<evidence type="ECO:0000256" key="2">
    <source>
        <dbReference type="ARBA" id="ARBA00022741"/>
    </source>
</evidence>
<protein>
    <recommendedName>
        <fullName evidence="5">5-formyltetrahydrofolate cyclo-ligase</fullName>
        <ecNumber evidence="5">6.3.3.2</ecNumber>
    </recommendedName>
</protein>
<dbReference type="GO" id="GO:0046872">
    <property type="term" value="F:metal ion binding"/>
    <property type="evidence" value="ECO:0007669"/>
    <property type="project" value="UniProtKB-KW"/>
</dbReference>
<dbReference type="PANTHER" id="PTHR23407">
    <property type="entry name" value="ATPASE INHIBITOR/5-FORMYLTETRAHYDROFOLATE CYCLO-LIGASE"/>
    <property type="match status" value="1"/>
</dbReference>
<dbReference type="GO" id="GO:0035999">
    <property type="term" value="P:tetrahydrofolate interconversion"/>
    <property type="evidence" value="ECO:0007669"/>
    <property type="project" value="TreeGrafter"/>
</dbReference>
<dbReference type="RefSeq" id="WP_110828251.1">
    <property type="nucleotide sequence ID" value="NZ_QKLU01000002.1"/>
</dbReference>
<dbReference type="Gene3D" id="3.40.50.10420">
    <property type="entry name" value="NagB/RpiA/CoA transferase-like"/>
    <property type="match status" value="1"/>
</dbReference>
<organism evidence="6 7">
    <name type="scientific">Pedobacter nutrimenti</name>
    <dbReference type="NCBI Taxonomy" id="1241337"/>
    <lineage>
        <taxon>Bacteria</taxon>
        <taxon>Pseudomonadati</taxon>
        <taxon>Bacteroidota</taxon>
        <taxon>Sphingobacteriia</taxon>
        <taxon>Sphingobacteriales</taxon>
        <taxon>Sphingobacteriaceae</taxon>
        <taxon>Pedobacter</taxon>
    </lineage>
</organism>
<dbReference type="Pfam" id="PF01812">
    <property type="entry name" value="5-FTHF_cyc-lig"/>
    <property type="match status" value="1"/>
</dbReference>
<dbReference type="GO" id="GO:0009396">
    <property type="term" value="P:folic acid-containing compound biosynthetic process"/>
    <property type="evidence" value="ECO:0007669"/>
    <property type="project" value="TreeGrafter"/>
</dbReference>
<gene>
    <name evidence="6" type="ORF">B0O44_102322</name>
</gene>
<proteinExistence type="inferred from homology"/>
<dbReference type="NCBIfam" id="TIGR02727">
    <property type="entry name" value="MTHFS_bact"/>
    <property type="match status" value="1"/>
</dbReference>
<reference evidence="6 7" key="1">
    <citation type="submission" date="2018-06" db="EMBL/GenBank/DDBJ databases">
        <title>Genomic Encyclopedia of Archaeal and Bacterial Type Strains, Phase II (KMG-II): from individual species to whole genera.</title>
        <authorList>
            <person name="Goeker M."/>
        </authorList>
    </citation>
    <scope>NUCLEOTIDE SEQUENCE [LARGE SCALE GENOMIC DNA]</scope>
    <source>
        <strain evidence="6 7">DSM 27372</strain>
    </source>
</reference>
<evidence type="ECO:0000313" key="7">
    <source>
        <dbReference type="Proteomes" id="UP000248198"/>
    </source>
</evidence>
<dbReference type="SUPFAM" id="SSF100950">
    <property type="entry name" value="NagB/RpiA/CoA transferase-like"/>
    <property type="match status" value="1"/>
</dbReference>
<feature type="binding site" evidence="4">
    <location>
        <begin position="133"/>
        <end position="141"/>
    </location>
    <ligand>
        <name>ATP</name>
        <dbReference type="ChEBI" id="CHEBI:30616"/>
    </ligand>
</feature>
<keyword evidence="3 4" id="KW-0067">ATP-binding</keyword>
<comment type="caution">
    <text evidence="6">The sequence shown here is derived from an EMBL/GenBank/DDBJ whole genome shotgun (WGS) entry which is preliminary data.</text>
</comment>
<evidence type="ECO:0000256" key="3">
    <source>
        <dbReference type="ARBA" id="ARBA00022840"/>
    </source>
</evidence>
<name>A0A318UKY1_9SPHI</name>
<dbReference type="PIRSF" id="PIRSF006806">
    <property type="entry name" value="FTHF_cligase"/>
    <property type="match status" value="1"/>
</dbReference>
<keyword evidence="2 4" id="KW-0547">Nucleotide-binding</keyword>
<dbReference type="Proteomes" id="UP000248198">
    <property type="component" value="Unassembled WGS sequence"/>
</dbReference>
<keyword evidence="5" id="KW-0479">Metal-binding</keyword>
<keyword evidence="7" id="KW-1185">Reference proteome</keyword>
<evidence type="ECO:0000256" key="1">
    <source>
        <dbReference type="ARBA" id="ARBA00010638"/>
    </source>
</evidence>
<keyword evidence="6" id="KW-0436">Ligase</keyword>
<dbReference type="GO" id="GO:0030272">
    <property type="term" value="F:5-formyltetrahydrofolate cyclo-ligase activity"/>
    <property type="evidence" value="ECO:0007669"/>
    <property type="project" value="UniProtKB-EC"/>
</dbReference>
<dbReference type="InterPro" id="IPR024185">
    <property type="entry name" value="FTHF_cligase-like_sf"/>
</dbReference>
<evidence type="ECO:0000256" key="4">
    <source>
        <dbReference type="PIRSR" id="PIRSR006806-1"/>
    </source>
</evidence>
<dbReference type="PANTHER" id="PTHR23407:SF1">
    <property type="entry name" value="5-FORMYLTETRAHYDROFOLATE CYCLO-LIGASE"/>
    <property type="match status" value="1"/>
</dbReference>
<keyword evidence="5" id="KW-0460">Magnesium</keyword>
<comment type="similarity">
    <text evidence="1 5">Belongs to the 5-formyltetrahydrofolate cyclo-ligase family.</text>
</comment>
<sequence>MTKAEARREASKQRNSLSEAEIIAASKLMLDRFTRLDFSGVKVLHLFLPIIQKNEPNTFLFIDWMKQNQPDVKLIVPRADFATSLMTNYVYMGAQELELNAYGIPEPKLAEPYTGEVDMVLVPLLAFDLRGYRVGYGKGFYDRFLAGENIKKIGLSFFEALDEITDVNDQDVKMNYCITPEKIYKFS</sequence>
<evidence type="ECO:0000256" key="5">
    <source>
        <dbReference type="RuleBase" id="RU361279"/>
    </source>
</evidence>
<dbReference type="AlphaFoldDB" id="A0A318UKY1"/>
<dbReference type="EMBL" id="QKLU01000002">
    <property type="protein sequence ID" value="PYF75768.1"/>
    <property type="molecule type" value="Genomic_DNA"/>
</dbReference>
<feature type="binding site" evidence="4">
    <location>
        <position position="48"/>
    </location>
    <ligand>
        <name>substrate</name>
    </ligand>
</feature>
<dbReference type="InterPro" id="IPR037171">
    <property type="entry name" value="NagB/RpiA_transferase-like"/>
</dbReference>
<feature type="binding site" evidence="4">
    <location>
        <begin position="3"/>
        <end position="7"/>
    </location>
    <ligand>
        <name>ATP</name>
        <dbReference type="ChEBI" id="CHEBI:30616"/>
    </ligand>
</feature>
<accession>A0A318UKY1</accession>
<comment type="catalytic activity">
    <reaction evidence="5">
        <text>(6S)-5-formyl-5,6,7,8-tetrahydrofolate + ATP = (6R)-5,10-methenyltetrahydrofolate + ADP + phosphate</text>
        <dbReference type="Rhea" id="RHEA:10488"/>
        <dbReference type="ChEBI" id="CHEBI:30616"/>
        <dbReference type="ChEBI" id="CHEBI:43474"/>
        <dbReference type="ChEBI" id="CHEBI:57455"/>
        <dbReference type="ChEBI" id="CHEBI:57457"/>
        <dbReference type="ChEBI" id="CHEBI:456216"/>
        <dbReference type="EC" id="6.3.3.2"/>
    </reaction>
</comment>
<feature type="binding site" evidence="4">
    <location>
        <position position="55"/>
    </location>
    <ligand>
        <name>substrate</name>
    </ligand>
</feature>